<dbReference type="EMBL" id="JACHNY010000001">
    <property type="protein sequence ID" value="MBB4615997.1"/>
    <property type="molecule type" value="Genomic_DNA"/>
</dbReference>
<dbReference type="Proteomes" id="UP000574769">
    <property type="component" value="Unassembled WGS sequence"/>
</dbReference>
<name>A0A7W7AFB7_9SPHN</name>
<proteinExistence type="predicted"/>
<accession>A0A7W7AFB7</accession>
<dbReference type="Pfam" id="PF05299">
    <property type="entry name" value="Peptidase_M61"/>
    <property type="match status" value="1"/>
</dbReference>
<organism evidence="4 5">
    <name type="scientific">Sphingomonas abaci</name>
    <dbReference type="NCBI Taxonomy" id="237611"/>
    <lineage>
        <taxon>Bacteria</taxon>
        <taxon>Pseudomonadati</taxon>
        <taxon>Pseudomonadota</taxon>
        <taxon>Alphaproteobacteria</taxon>
        <taxon>Sphingomonadales</taxon>
        <taxon>Sphingomonadaceae</taxon>
        <taxon>Sphingomonas</taxon>
    </lineage>
</organism>
<dbReference type="InterPro" id="IPR027268">
    <property type="entry name" value="Peptidase_M4/M1_CTD_sf"/>
</dbReference>
<evidence type="ECO:0000259" key="3">
    <source>
        <dbReference type="Pfam" id="PF17899"/>
    </source>
</evidence>
<comment type="caution">
    <text evidence="4">The sequence shown here is derived from an EMBL/GenBank/DDBJ whole genome shotgun (WGS) entry which is preliminary data.</text>
</comment>
<feature type="domain" description="Peptidase M61 catalytic" evidence="2">
    <location>
        <begin position="447"/>
        <end position="563"/>
    </location>
</feature>
<feature type="region of interest" description="Disordered" evidence="1">
    <location>
        <begin position="1"/>
        <end position="21"/>
    </location>
</feature>
<keyword evidence="4" id="KW-0645">Protease</keyword>
<protein>
    <submittedName>
        <fullName evidence="4">Putative metalloprotease with PDZ domain</fullName>
    </submittedName>
</protein>
<dbReference type="Gene3D" id="1.10.390.10">
    <property type="entry name" value="Neutral Protease Domain 2"/>
    <property type="match status" value="1"/>
</dbReference>
<dbReference type="GO" id="GO:0006508">
    <property type="term" value="P:proteolysis"/>
    <property type="evidence" value="ECO:0007669"/>
    <property type="project" value="UniProtKB-KW"/>
</dbReference>
<gene>
    <name evidence="4" type="ORF">GGQ96_000103</name>
</gene>
<sequence>MIASREAQGGGPRGAPREITPQEFATLGRKPYPRLGSARDVDNAVKAGGTAIQTQRFVDHAIVFSRFFRQYRTYCRSSQGEGALRLHGIGSGQSPLVQDLERRTPRDVRTIRPDGCAGRTEQTRGARLLRGCSPRDLLTAAMSDTGAQPAAMTVALHPLPQPLPDPPGIPEPVDVLYPGTLHVVVDATDVVRGIFRIRETIPVAAAGELVLLYPKWLPGFHAPQAPIELFAGLRVTAGDRALRWKRHPVTVNAFTIDVPPDSDTIIAEFQFLSPTDPSQGRVLCSADMLCLPWHTTVLYPAGHFARRIMVDAELRLPQGWKAACALEMRTQDAGSITVERTSLDVLVDSPVLAGRHVRRVAISDRVALTIVADQPHFLEASDAQLARHRAVVEQADRLFRSQPFDRFEMLLGLSDNLTGVGIEHHRSFEAISLPDYFTGWEANFARRDTIPHEYVHSWNGKHRRGQDSWTPCFEKPIRNSLMWVYEGLTQYWTYVLCARSGLWTTEQTLQALAFTAARYDVRPGSRWRPTIDTTRDPIIAARAPLPWPSWQRSEDYYAEGALLWLDVDTRLRAASKGVVSLDDFARRFFAAVPGDWSTHTYAAEEIVETLGALVPFDWHGFLTEQLTTTHAGAPLDGLARGGYRLVYRDWPSDYQQSFERVFDITDLSHAIGLIVQPDGKVADVLWDGPAFDAGVTAGSRIVAINDRAFSIALLCQAVREGATELTLRTGTRVRRAALAATQGLRFPHLEPTSQDVRLLDAILRAVPYP</sequence>
<dbReference type="GO" id="GO:0008237">
    <property type="term" value="F:metallopeptidase activity"/>
    <property type="evidence" value="ECO:0007669"/>
    <property type="project" value="UniProtKB-KW"/>
</dbReference>
<dbReference type="InterPro" id="IPR007963">
    <property type="entry name" value="Peptidase_M61_catalytic"/>
</dbReference>
<feature type="domain" description="Peptidase M61 N-terminal" evidence="3">
    <location>
        <begin position="182"/>
        <end position="355"/>
    </location>
</feature>
<reference evidence="4 5" key="1">
    <citation type="submission" date="2020-08" db="EMBL/GenBank/DDBJ databases">
        <title>Genomic Encyclopedia of Type Strains, Phase IV (KMG-IV): sequencing the most valuable type-strain genomes for metagenomic binning, comparative biology and taxonomic classification.</title>
        <authorList>
            <person name="Goeker M."/>
        </authorList>
    </citation>
    <scope>NUCLEOTIDE SEQUENCE [LARGE SCALE GENOMIC DNA]</scope>
    <source>
        <strain evidence="4 5">DSM 15867</strain>
    </source>
</reference>
<keyword evidence="5" id="KW-1185">Reference proteome</keyword>
<dbReference type="InterPro" id="IPR040756">
    <property type="entry name" value="Peptidase_M61_N"/>
</dbReference>
<keyword evidence="4" id="KW-0482">Metalloprotease</keyword>
<dbReference type="AlphaFoldDB" id="A0A7W7AFB7"/>
<evidence type="ECO:0000313" key="5">
    <source>
        <dbReference type="Proteomes" id="UP000574769"/>
    </source>
</evidence>
<evidence type="ECO:0000259" key="2">
    <source>
        <dbReference type="Pfam" id="PF05299"/>
    </source>
</evidence>
<dbReference type="RefSeq" id="WP_184110556.1">
    <property type="nucleotide sequence ID" value="NZ_JACHNY010000001.1"/>
</dbReference>
<dbReference type="Pfam" id="PF17899">
    <property type="entry name" value="Peptidase_M61_N"/>
    <property type="match status" value="1"/>
</dbReference>
<dbReference type="Gene3D" id="2.60.40.3650">
    <property type="match status" value="1"/>
</dbReference>
<evidence type="ECO:0000256" key="1">
    <source>
        <dbReference type="SAM" id="MobiDB-lite"/>
    </source>
</evidence>
<keyword evidence="4" id="KW-0378">Hydrolase</keyword>
<evidence type="ECO:0000313" key="4">
    <source>
        <dbReference type="EMBL" id="MBB4615997.1"/>
    </source>
</evidence>